<sequence>MIGRPFSQQDVAGPPPPPAPPPPPPPPPPPLREALFCEVCETAPGLRAPDGAPVAEPPGLSEGAFVAEIGDWELAVVVCPPLTSSCRHETKRKATETTHSSKNRTKPPLQQTRRIDVKA</sequence>
<feature type="compositionally biased region" description="Basic and acidic residues" evidence="1">
    <location>
        <begin position="86"/>
        <end position="96"/>
    </location>
</feature>
<dbReference type="VEuPathDB" id="VectorBase:AMAM010864"/>
<name>A0A182SPJ7_9DIPT</name>
<feature type="compositionally biased region" description="Pro residues" evidence="1">
    <location>
        <begin position="13"/>
        <end position="31"/>
    </location>
</feature>
<reference evidence="3" key="1">
    <citation type="submission" date="2013-09" db="EMBL/GenBank/DDBJ databases">
        <title>The Genome Sequence of Anopheles maculatus species B.</title>
        <authorList>
            <consortium name="The Broad Institute Genomics Platform"/>
            <person name="Neafsey D.E."/>
            <person name="Besansky N."/>
            <person name="Howell P."/>
            <person name="Walton C."/>
            <person name="Young S.K."/>
            <person name="Zeng Q."/>
            <person name="Gargeya S."/>
            <person name="Fitzgerald M."/>
            <person name="Haas B."/>
            <person name="Abouelleil A."/>
            <person name="Allen A.W."/>
            <person name="Alvarado L."/>
            <person name="Arachchi H.M."/>
            <person name="Berlin A.M."/>
            <person name="Chapman S.B."/>
            <person name="Gainer-Dewar J."/>
            <person name="Goldberg J."/>
            <person name="Griggs A."/>
            <person name="Gujja S."/>
            <person name="Hansen M."/>
            <person name="Howarth C."/>
            <person name="Imamovic A."/>
            <person name="Ireland A."/>
            <person name="Larimer J."/>
            <person name="McCowan C."/>
            <person name="Murphy C."/>
            <person name="Pearson M."/>
            <person name="Poon T.W."/>
            <person name="Priest M."/>
            <person name="Roberts A."/>
            <person name="Saif S."/>
            <person name="Shea T."/>
            <person name="Sisk P."/>
            <person name="Sykes S."/>
            <person name="Wortman J."/>
            <person name="Nusbaum C."/>
            <person name="Birren B."/>
        </authorList>
    </citation>
    <scope>NUCLEOTIDE SEQUENCE [LARGE SCALE GENOMIC DNA]</scope>
    <source>
        <strain evidence="3">maculatus3</strain>
    </source>
</reference>
<evidence type="ECO:0000313" key="3">
    <source>
        <dbReference type="Proteomes" id="UP000075901"/>
    </source>
</evidence>
<keyword evidence="3" id="KW-1185">Reference proteome</keyword>
<protein>
    <submittedName>
        <fullName evidence="2">Uncharacterized protein</fullName>
    </submittedName>
</protein>
<dbReference type="AlphaFoldDB" id="A0A182SPJ7"/>
<evidence type="ECO:0000256" key="1">
    <source>
        <dbReference type="SAM" id="MobiDB-lite"/>
    </source>
</evidence>
<proteinExistence type="predicted"/>
<evidence type="ECO:0000313" key="2">
    <source>
        <dbReference type="EnsemblMetazoa" id="AMAM010864-PA"/>
    </source>
</evidence>
<accession>A0A182SPJ7</accession>
<feature type="region of interest" description="Disordered" evidence="1">
    <location>
        <begin position="1"/>
        <end position="33"/>
    </location>
</feature>
<dbReference type="Proteomes" id="UP000075901">
    <property type="component" value="Unassembled WGS sequence"/>
</dbReference>
<feature type="compositionally biased region" description="Polar residues" evidence="1">
    <location>
        <begin position="1"/>
        <end position="10"/>
    </location>
</feature>
<feature type="region of interest" description="Disordered" evidence="1">
    <location>
        <begin position="85"/>
        <end position="119"/>
    </location>
</feature>
<organism evidence="2 3">
    <name type="scientific">Anopheles maculatus</name>
    <dbReference type="NCBI Taxonomy" id="74869"/>
    <lineage>
        <taxon>Eukaryota</taxon>
        <taxon>Metazoa</taxon>
        <taxon>Ecdysozoa</taxon>
        <taxon>Arthropoda</taxon>
        <taxon>Hexapoda</taxon>
        <taxon>Insecta</taxon>
        <taxon>Pterygota</taxon>
        <taxon>Neoptera</taxon>
        <taxon>Endopterygota</taxon>
        <taxon>Diptera</taxon>
        <taxon>Nematocera</taxon>
        <taxon>Culicoidea</taxon>
        <taxon>Culicidae</taxon>
        <taxon>Anophelinae</taxon>
        <taxon>Anopheles</taxon>
        <taxon>Anopheles maculatus group</taxon>
    </lineage>
</organism>
<reference evidence="2" key="2">
    <citation type="submission" date="2020-05" db="UniProtKB">
        <authorList>
            <consortium name="EnsemblMetazoa"/>
        </authorList>
    </citation>
    <scope>IDENTIFICATION</scope>
    <source>
        <strain evidence="2">maculatus3</strain>
    </source>
</reference>
<dbReference type="EnsemblMetazoa" id="AMAM010864-RA">
    <property type="protein sequence ID" value="AMAM010864-PA"/>
    <property type="gene ID" value="AMAM010864"/>
</dbReference>